<protein>
    <submittedName>
        <fullName evidence="2">Proteinase inhibitor i4 serpin</fullName>
    </submittedName>
</protein>
<reference evidence="2 3" key="1">
    <citation type="journal article" date="2021" name="Elife">
        <title>Chloroplast acquisition without the gene transfer in kleptoplastic sea slugs, Plakobranchus ocellatus.</title>
        <authorList>
            <person name="Maeda T."/>
            <person name="Takahashi S."/>
            <person name="Yoshida T."/>
            <person name="Shimamura S."/>
            <person name="Takaki Y."/>
            <person name="Nagai Y."/>
            <person name="Toyoda A."/>
            <person name="Suzuki Y."/>
            <person name="Arimoto A."/>
            <person name="Ishii H."/>
            <person name="Satoh N."/>
            <person name="Nishiyama T."/>
            <person name="Hasebe M."/>
            <person name="Maruyama T."/>
            <person name="Minagawa J."/>
            <person name="Obokata J."/>
            <person name="Shigenobu S."/>
        </authorList>
    </citation>
    <scope>NUCLEOTIDE SEQUENCE [LARGE SCALE GENOMIC DNA]</scope>
</reference>
<dbReference type="PROSITE" id="PS00284">
    <property type="entry name" value="SERPIN"/>
    <property type="match status" value="1"/>
</dbReference>
<proteinExistence type="predicted"/>
<dbReference type="GO" id="GO:0005615">
    <property type="term" value="C:extracellular space"/>
    <property type="evidence" value="ECO:0007669"/>
    <property type="project" value="InterPro"/>
</dbReference>
<dbReference type="AlphaFoldDB" id="A0AAV3ZG26"/>
<dbReference type="Gene3D" id="3.30.497.10">
    <property type="entry name" value="Antithrombin, subunit I, domain 2"/>
    <property type="match status" value="1"/>
</dbReference>
<evidence type="ECO:0000313" key="2">
    <source>
        <dbReference type="EMBL" id="GFN98135.1"/>
    </source>
</evidence>
<dbReference type="InterPro" id="IPR042178">
    <property type="entry name" value="Serpin_sf_1"/>
</dbReference>
<comment type="caution">
    <text evidence="2">The sequence shown here is derived from an EMBL/GenBank/DDBJ whole genome shotgun (WGS) entry which is preliminary data.</text>
</comment>
<dbReference type="InterPro" id="IPR023795">
    <property type="entry name" value="Serpin_CS"/>
</dbReference>
<dbReference type="InterPro" id="IPR036186">
    <property type="entry name" value="Serpin_sf"/>
</dbReference>
<sequence>MSKRITPFASHNTVAFTLAADLCTLNVLVTGEDGCFQVMESRLVSGIFRWTRVSSPVIRLSKSIMLEMPKFSLDTDEDMIERMQELGIQHLFDPARCRLRRMTSAQNVVVSQMKHRAVIAVDEEGTTASAATNIGIVLTSAPFAPEELKVNRPFLFVLRDKTAHMNFFMGRYVNPQGDNVLE</sequence>
<accession>A0AAV3ZG26</accession>
<dbReference type="InterPro" id="IPR000215">
    <property type="entry name" value="Serpin_fam"/>
</dbReference>
<name>A0AAV3ZG26_9GAST</name>
<dbReference type="EMBL" id="BLXT01002832">
    <property type="protein sequence ID" value="GFN98135.1"/>
    <property type="molecule type" value="Genomic_DNA"/>
</dbReference>
<dbReference type="Proteomes" id="UP000735302">
    <property type="component" value="Unassembled WGS sequence"/>
</dbReference>
<evidence type="ECO:0000259" key="1">
    <source>
        <dbReference type="Pfam" id="PF00079"/>
    </source>
</evidence>
<keyword evidence="3" id="KW-1185">Reference proteome</keyword>
<dbReference type="Gene3D" id="2.30.39.10">
    <property type="entry name" value="Alpha-1-antitrypsin, domain 1"/>
    <property type="match status" value="1"/>
</dbReference>
<organism evidence="2 3">
    <name type="scientific">Plakobranchus ocellatus</name>
    <dbReference type="NCBI Taxonomy" id="259542"/>
    <lineage>
        <taxon>Eukaryota</taxon>
        <taxon>Metazoa</taxon>
        <taxon>Spiralia</taxon>
        <taxon>Lophotrochozoa</taxon>
        <taxon>Mollusca</taxon>
        <taxon>Gastropoda</taxon>
        <taxon>Heterobranchia</taxon>
        <taxon>Euthyneura</taxon>
        <taxon>Panpulmonata</taxon>
        <taxon>Sacoglossa</taxon>
        <taxon>Placobranchoidea</taxon>
        <taxon>Plakobranchidae</taxon>
        <taxon>Plakobranchus</taxon>
    </lineage>
</organism>
<feature type="domain" description="Serpin" evidence="1">
    <location>
        <begin position="32"/>
        <end position="175"/>
    </location>
</feature>
<dbReference type="PANTHER" id="PTHR11461:SF372">
    <property type="entry name" value="ACCESSORY GLAND PROTEIN ACP76A-RELATED"/>
    <property type="match status" value="1"/>
</dbReference>
<dbReference type="SUPFAM" id="SSF56574">
    <property type="entry name" value="Serpins"/>
    <property type="match status" value="1"/>
</dbReference>
<gene>
    <name evidence="2" type="ORF">PoB_002464100</name>
</gene>
<dbReference type="GO" id="GO:0004867">
    <property type="term" value="F:serine-type endopeptidase inhibitor activity"/>
    <property type="evidence" value="ECO:0007669"/>
    <property type="project" value="InterPro"/>
</dbReference>
<dbReference type="InterPro" id="IPR042185">
    <property type="entry name" value="Serpin_sf_2"/>
</dbReference>
<dbReference type="Pfam" id="PF00079">
    <property type="entry name" value="Serpin"/>
    <property type="match status" value="1"/>
</dbReference>
<dbReference type="InterPro" id="IPR023796">
    <property type="entry name" value="Serpin_dom"/>
</dbReference>
<evidence type="ECO:0000313" key="3">
    <source>
        <dbReference type="Proteomes" id="UP000735302"/>
    </source>
</evidence>
<dbReference type="PANTHER" id="PTHR11461">
    <property type="entry name" value="SERINE PROTEASE INHIBITOR, SERPIN"/>
    <property type="match status" value="1"/>
</dbReference>